<comment type="caution">
    <text evidence="9">The sequence shown here is derived from an EMBL/GenBank/DDBJ whole genome shotgun (WGS) entry which is preliminary data.</text>
</comment>
<name>A0ABC8IRU7_ERUVS</name>
<evidence type="ECO:0000256" key="7">
    <source>
        <dbReference type="SAM" id="Phobius"/>
    </source>
</evidence>
<feature type="domain" description="Carbohydrate binding module family 25" evidence="8">
    <location>
        <begin position="112"/>
        <end position="185"/>
    </location>
</feature>
<reference evidence="9 10" key="1">
    <citation type="submission" date="2022-03" db="EMBL/GenBank/DDBJ databases">
        <authorList>
            <person name="Macdonald S."/>
            <person name="Ahmed S."/>
            <person name="Newling K."/>
        </authorList>
    </citation>
    <scope>NUCLEOTIDE SEQUENCE [LARGE SCALE GENOMIC DNA]</scope>
</reference>
<evidence type="ECO:0000256" key="3">
    <source>
        <dbReference type="ARBA" id="ARBA00012588"/>
    </source>
</evidence>
<dbReference type="SMART" id="SM01066">
    <property type="entry name" value="CBM_25"/>
    <property type="match status" value="1"/>
</dbReference>
<dbReference type="Pfam" id="PF16760">
    <property type="entry name" value="CBM53"/>
    <property type="match status" value="1"/>
</dbReference>
<sequence>MAPDVTNKILGKVIENCKKHVDATGSKTEVVDGGTKSVDFFGDVYGIKTTYNDEIQAVLWHVRGEAAKRGSMRVKMEKTARLKAEIKERTLQKFLLSQKDVVYTEPLEIQDGRPVTVFYNPSNTVLNGKPEVWFRGSFNRWTHCLGPLPPQKMEAADDGSSHVKTSVVGGIAKEPPLDIVHIVVEVAPIAKVGGLGDVMSIKAIGMAIKLTMEGVSQIRYPQTWFFLIVVVSCVVTQLIYLNKDWSGQDAASVASEICGFITVLTGTMILHGTKEEEQKASSCNADLIFGSSESVRWYESRKSTNEEHLISLYCPEY</sequence>
<organism evidence="9 10">
    <name type="scientific">Eruca vesicaria subsp. sativa</name>
    <name type="common">Garden rocket</name>
    <name type="synonym">Eruca sativa</name>
    <dbReference type="NCBI Taxonomy" id="29727"/>
    <lineage>
        <taxon>Eukaryota</taxon>
        <taxon>Viridiplantae</taxon>
        <taxon>Streptophyta</taxon>
        <taxon>Embryophyta</taxon>
        <taxon>Tracheophyta</taxon>
        <taxon>Spermatophyta</taxon>
        <taxon>Magnoliopsida</taxon>
        <taxon>eudicotyledons</taxon>
        <taxon>Gunneridae</taxon>
        <taxon>Pentapetalae</taxon>
        <taxon>rosids</taxon>
        <taxon>malvids</taxon>
        <taxon>Brassicales</taxon>
        <taxon>Brassicaceae</taxon>
        <taxon>Brassiceae</taxon>
        <taxon>Eruca</taxon>
    </lineage>
</organism>
<keyword evidence="5 7" id="KW-1133">Transmembrane helix</keyword>
<evidence type="ECO:0000256" key="4">
    <source>
        <dbReference type="ARBA" id="ARBA00022692"/>
    </source>
</evidence>
<evidence type="ECO:0000256" key="6">
    <source>
        <dbReference type="ARBA" id="ARBA00023136"/>
    </source>
</evidence>
<dbReference type="EMBL" id="CAKOAT010050266">
    <property type="protein sequence ID" value="CAH8296107.1"/>
    <property type="molecule type" value="Genomic_DNA"/>
</dbReference>
<dbReference type="GO" id="GO:0005886">
    <property type="term" value="C:plasma membrane"/>
    <property type="evidence" value="ECO:0007669"/>
    <property type="project" value="UniProtKB-SubCell"/>
</dbReference>
<comment type="catalytic activity">
    <reaction evidence="1">
        <text>[(1-&gt;4)-alpha-D-glucosyl](n) + ADP-alpha-D-glucose = [(1-&gt;4)-alpha-D-glucosyl](n+1) + ADP + H(+)</text>
        <dbReference type="Rhea" id="RHEA:18189"/>
        <dbReference type="Rhea" id="RHEA-COMP:9584"/>
        <dbReference type="Rhea" id="RHEA-COMP:9587"/>
        <dbReference type="ChEBI" id="CHEBI:15378"/>
        <dbReference type="ChEBI" id="CHEBI:15444"/>
        <dbReference type="ChEBI" id="CHEBI:57498"/>
        <dbReference type="ChEBI" id="CHEBI:456216"/>
        <dbReference type="EC" id="2.4.1.21"/>
    </reaction>
</comment>
<evidence type="ECO:0000313" key="10">
    <source>
        <dbReference type="Proteomes" id="UP001642260"/>
    </source>
</evidence>
<dbReference type="InterPro" id="IPR005085">
    <property type="entry name" value="CBM25"/>
</dbReference>
<comment type="subcellular location">
    <subcellularLocation>
        <location evidence="2">Cell membrane</location>
        <topology evidence="2">Multi-pass membrane protein</topology>
    </subcellularLocation>
</comment>
<dbReference type="GO" id="GO:0005769">
    <property type="term" value="C:early endosome"/>
    <property type="evidence" value="ECO:0007669"/>
    <property type="project" value="UniProtKB-SubCell"/>
</dbReference>
<keyword evidence="6 7" id="KW-0472">Membrane</keyword>
<dbReference type="GO" id="GO:0009011">
    <property type="term" value="F:alpha-1,4-glucan glucosyltransferase (ADP-glucose donor) activity"/>
    <property type="evidence" value="ECO:0007669"/>
    <property type="project" value="UniProtKB-EC"/>
</dbReference>
<evidence type="ECO:0000256" key="5">
    <source>
        <dbReference type="ARBA" id="ARBA00022989"/>
    </source>
</evidence>
<dbReference type="Gene3D" id="3.40.50.2000">
    <property type="entry name" value="Glycogen Phosphorylase B"/>
    <property type="match status" value="1"/>
</dbReference>
<feature type="transmembrane region" description="Helical" evidence="7">
    <location>
        <begin position="253"/>
        <end position="272"/>
    </location>
</feature>
<evidence type="ECO:0000256" key="2">
    <source>
        <dbReference type="ARBA" id="ARBA00004651"/>
    </source>
</evidence>
<feature type="transmembrane region" description="Helical" evidence="7">
    <location>
        <begin position="224"/>
        <end position="241"/>
    </location>
</feature>
<accession>A0ABC8IRU7</accession>
<evidence type="ECO:0000313" key="9">
    <source>
        <dbReference type="EMBL" id="CAH8296107.1"/>
    </source>
</evidence>
<dbReference type="EC" id="2.4.1.21" evidence="3"/>
<dbReference type="AlphaFoldDB" id="A0ABC8IRU7"/>
<gene>
    <name evidence="9" type="ORF">ERUC_LOCUS1963</name>
</gene>
<keyword evidence="4 7" id="KW-0812">Transmembrane</keyword>
<evidence type="ECO:0000256" key="1">
    <source>
        <dbReference type="ARBA" id="ARBA00001478"/>
    </source>
</evidence>
<evidence type="ECO:0000259" key="8">
    <source>
        <dbReference type="SMART" id="SM01066"/>
    </source>
</evidence>
<dbReference type="GO" id="GO:0006811">
    <property type="term" value="P:monoatomic ion transport"/>
    <property type="evidence" value="ECO:0007669"/>
    <property type="project" value="UniProtKB-KW"/>
</dbReference>
<proteinExistence type="predicted"/>
<keyword evidence="10" id="KW-1185">Reference proteome</keyword>
<dbReference type="PANTHER" id="PTHR46083:SF5">
    <property type="entry name" value="STARCH SYNTHASE 3, CHLOROPLASTIC_AMYLOPLASTIC"/>
    <property type="match status" value="1"/>
</dbReference>
<dbReference type="Proteomes" id="UP001642260">
    <property type="component" value="Unassembled WGS sequence"/>
</dbReference>
<dbReference type="Pfam" id="PF05653">
    <property type="entry name" value="Mg_trans_NIPA"/>
    <property type="match status" value="1"/>
</dbReference>
<dbReference type="InterPro" id="IPR008521">
    <property type="entry name" value="Mg_trans_NIPA"/>
</dbReference>
<protein>
    <recommendedName>
        <fullName evidence="3">starch synthase</fullName>
        <ecNumber evidence="3">2.4.1.21</ecNumber>
    </recommendedName>
</protein>
<dbReference type="PANTHER" id="PTHR46083">
    <property type="match status" value="1"/>
</dbReference>